<dbReference type="Gene3D" id="1.10.3480.10">
    <property type="entry name" value="TorD-like"/>
    <property type="match status" value="1"/>
</dbReference>
<dbReference type="GO" id="GO:0042128">
    <property type="term" value="P:nitrate assimilation"/>
    <property type="evidence" value="ECO:0007669"/>
    <property type="project" value="UniProtKB-KW"/>
</dbReference>
<evidence type="ECO:0000256" key="1">
    <source>
        <dbReference type="ARBA" id="ARBA00023063"/>
    </source>
</evidence>
<evidence type="ECO:0000313" key="3">
    <source>
        <dbReference type="Proteomes" id="UP000192674"/>
    </source>
</evidence>
<dbReference type="PANTHER" id="PTHR43680:SF2">
    <property type="entry name" value="NITRATE REDUCTASE MOLYBDENUM COFACTOR ASSEMBLY CHAPERONE NARJ"/>
    <property type="match status" value="1"/>
</dbReference>
<dbReference type="NCBIfam" id="TIGR00684">
    <property type="entry name" value="narJ"/>
    <property type="match status" value="1"/>
</dbReference>
<dbReference type="SUPFAM" id="SSF89155">
    <property type="entry name" value="TorD-like"/>
    <property type="match status" value="1"/>
</dbReference>
<accession>A0A1Y5XMG8</accession>
<dbReference type="GO" id="GO:0051082">
    <property type="term" value="F:unfolded protein binding"/>
    <property type="evidence" value="ECO:0007669"/>
    <property type="project" value="InterPro"/>
</dbReference>
<dbReference type="InterPro" id="IPR003765">
    <property type="entry name" value="NO3_reductase_chaperone_NarJ"/>
</dbReference>
<dbReference type="InterPro" id="IPR036411">
    <property type="entry name" value="TorD-like_sf"/>
</dbReference>
<dbReference type="OrthoDB" id="4307003at2"/>
<dbReference type="PANTHER" id="PTHR43680">
    <property type="entry name" value="NITRATE REDUCTASE MOLYBDENUM COFACTOR ASSEMBLY CHAPERONE"/>
    <property type="match status" value="1"/>
</dbReference>
<keyword evidence="3" id="KW-1185">Reference proteome</keyword>
<dbReference type="Pfam" id="PF02613">
    <property type="entry name" value="Nitrate_red_del"/>
    <property type="match status" value="1"/>
</dbReference>
<proteinExistence type="predicted"/>
<keyword evidence="1" id="KW-0534">Nitrate assimilation</keyword>
<dbReference type="EMBL" id="FWXV01000003">
    <property type="protein sequence ID" value="SMD06092.1"/>
    <property type="molecule type" value="Genomic_DNA"/>
</dbReference>
<name>A0A1Y5XMG8_KIBAR</name>
<dbReference type="GO" id="GO:0051131">
    <property type="term" value="P:chaperone-mediated protein complex assembly"/>
    <property type="evidence" value="ECO:0007669"/>
    <property type="project" value="InterPro"/>
</dbReference>
<dbReference type="GO" id="GO:0016530">
    <property type="term" value="F:metallochaperone activity"/>
    <property type="evidence" value="ECO:0007669"/>
    <property type="project" value="TreeGrafter"/>
</dbReference>
<dbReference type="Proteomes" id="UP000192674">
    <property type="component" value="Unassembled WGS sequence"/>
</dbReference>
<evidence type="ECO:0000313" key="2">
    <source>
        <dbReference type="EMBL" id="SMD06092.1"/>
    </source>
</evidence>
<protein>
    <submittedName>
        <fullName evidence="2">Respiratory nitrate reductase chaperone NarJ</fullName>
    </submittedName>
</protein>
<sequence>MKPLQLAHFVADTVLSYPDEDMRGMLPSLRAVTATLPDRLADPLGLTLSYLAGTELSTVAAHYVETFDLRRRCCLYLTYYTHGDTRRRGQALLRFRRSYQAAGLRVTDEELPDHLAVVLEFSAAGYTKDAVELLVAHRSGLDLLYRALSGLGSPYAHVIFAVRETLPSASPHDALAARRLAEQGPPVEQVGL</sequence>
<gene>
    <name evidence="2" type="ORF">SAMN05661093_04045</name>
</gene>
<dbReference type="InterPro" id="IPR020945">
    <property type="entry name" value="DMSO/NO3_reduct_chaperone"/>
</dbReference>
<organism evidence="2 3">
    <name type="scientific">Kibdelosporangium aridum</name>
    <dbReference type="NCBI Taxonomy" id="2030"/>
    <lineage>
        <taxon>Bacteria</taxon>
        <taxon>Bacillati</taxon>
        <taxon>Actinomycetota</taxon>
        <taxon>Actinomycetes</taxon>
        <taxon>Pseudonocardiales</taxon>
        <taxon>Pseudonocardiaceae</taxon>
        <taxon>Kibdelosporangium</taxon>
    </lineage>
</organism>
<dbReference type="AlphaFoldDB" id="A0A1Y5XMG8"/>
<dbReference type="RefSeq" id="WP_084428441.1">
    <property type="nucleotide sequence ID" value="NZ_FWXV01000003.1"/>
</dbReference>
<reference evidence="2 3" key="1">
    <citation type="submission" date="2017-04" db="EMBL/GenBank/DDBJ databases">
        <authorList>
            <person name="Afonso C.L."/>
            <person name="Miller P.J."/>
            <person name="Scott M.A."/>
            <person name="Spackman E."/>
            <person name="Goraichik I."/>
            <person name="Dimitrov K.M."/>
            <person name="Suarez D.L."/>
            <person name="Swayne D.E."/>
        </authorList>
    </citation>
    <scope>NUCLEOTIDE SEQUENCE [LARGE SCALE GENOMIC DNA]</scope>
    <source>
        <strain evidence="2 3">DSM 43828</strain>
    </source>
</reference>